<dbReference type="InterPro" id="IPR028098">
    <property type="entry name" value="Glyco_trans_4-like_N"/>
</dbReference>
<proteinExistence type="predicted"/>
<dbReference type="CDD" id="cd03801">
    <property type="entry name" value="GT4_PimA-like"/>
    <property type="match status" value="1"/>
</dbReference>
<feature type="domain" description="Glycosyltransferase subfamily 4-like N-terminal" evidence="1">
    <location>
        <begin position="15"/>
        <end position="200"/>
    </location>
</feature>
<dbReference type="HOGENOM" id="CLU_009583_35_0_0"/>
<dbReference type="RefSeq" id="WP_039685831.1">
    <property type="nucleotide sequence ID" value="NZ_CP010028.1"/>
</dbReference>
<evidence type="ECO:0000313" key="3">
    <source>
        <dbReference type="Proteomes" id="UP000030634"/>
    </source>
</evidence>
<dbReference type="AlphaFoldDB" id="A0A0A7KJ07"/>
<dbReference type="KEGG" id="dsw:QR90_15305"/>
<evidence type="ECO:0000313" key="2">
    <source>
        <dbReference type="EMBL" id="AIZ46131.1"/>
    </source>
</evidence>
<keyword evidence="2" id="KW-0808">Transferase</keyword>
<dbReference type="STRING" id="1182571.QR90_15305"/>
<sequence length="397" mass="43263">MRLLAVHNFYQQAGGEDVVFRAETALLRRHGHDVETFTVSNDALGQTPRLQAAAQTLWNARMGRQIEGLAREHGAEVVHFHNTFPLLSPAVYRGARAAGAAVVQTLHNFRLLCANGLFFRDHHVCEDCLGHLPLSAVRHRCYRDSRSASAVVAAMQTVHHAAGTYRSDVDAYIALTEFARDKFIAGGLPAGRIAVKPNFLEASPGPGAGDGRYALFVGRLSPEKGVETLLRAWTDLGGTVPLKILGDGPLAPQVEQAARQLPGVSWLGQRDRAEVMKLMQEAAFLVLPSECYEGFPMTLVEAWGVGLPVIGSRLGALGALIEPGRNGLLFQPGDAADLAAQALWLWDHPQERGQMRLHAHQTFEASYTPERNHEQLMAIYAAAREHSAQGRSVLTTQ</sequence>
<reference evidence="3" key="1">
    <citation type="submission" date="2014-11" db="EMBL/GenBank/DDBJ databases">
        <title>Hymenobacter sp. DG25B genome submission.</title>
        <authorList>
            <person name="Jung H.-Y."/>
            <person name="Kim M.K."/>
            <person name="Srinivasan S."/>
            <person name="Lim S."/>
        </authorList>
    </citation>
    <scope>NUCLEOTIDE SEQUENCE [LARGE SCALE GENOMIC DNA]</scope>
    <source>
        <strain evidence="3">DY59</strain>
    </source>
</reference>
<dbReference type="Pfam" id="PF13692">
    <property type="entry name" value="Glyco_trans_1_4"/>
    <property type="match status" value="1"/>
</dbReference>
<dbReference type="EMBL" id="CP010028">
    <property type="protein sequence ID" value="AIZ46131.1"/>
    <property type="molecule type" value="Genomic_DNA"/>
</dbReference>
<evidence type="ECO:0000259" key="1">
    <source>
        <dbReference type="Pfam" id="PF13439"/>
    </source>
</evidence>
<organism evidence="2 3">
    <name type="scientific">Deinococcus radiopugnans</name>
    <dbReference type="NCBI Taxonomy" id="57497"/>
    <lineage>
        <taxon>Bacteria</taxon>
        <taxon>Thermotogati</taxon>
        <taxon>Deinococcota</taxon>
        <taxon>Deinococci</taxon>
        <taxon>Deinococcales</taxon>
        <taxon>Deinococcaceae</taxon>
        <taxon>Deinococcus</taxon>
    </lineage>
</organism>
<dbReference type="Proteomes" id="UP000030634">
    <property type="component" value="Chromosome"/>
</dbReference>
<gene>
    <name evidence="2" type="ORF">QR90_15305</name>
</gene>
<accession>A0A0A7KJ07</accession>
<name>A0A0A7KJ07_9DEIO</name>
<dbReference type="Pfam" id="PF13439">
    <property type="entry name" value="Glyco_transf_4"/>
    <property type="match status" value="1"/>
</dbReference>
<dbReference type="PANTHER" id="PTHR12526:SF638">
    <property type="entry name" value="SPORE COAT PROTEIN SA"/>
    <property type="match status" value="1"/>
</dbReference>
<dbReference type="GO" id="GO:0016757">
    <property type="term" value="F:glycosyltransferase activity"/>
    <property type="evidence" value="ECO:0007669"/>
    <property type="project" value="TreeGrafter"/>
</dbReference>
<dbReference type="Gene3D" id="3.40.50.2000">
    <property type="entry name" value="Glycogen Phosphorylase B"/>
    <property type="match status" value="2"/>
</dbReference>
<dbReference type="SUPFAM" id="SSF53756">
    <property type="entry name" value="UDP-Glycosyltransferase/glycogen phosphorylase"/>
    <property type="match status" value="1"/>
</dbReference>
<dbReference type="PANTHER" id="PTHR12526">
    <property type="entry name" value="GLYCOSYLTRANSFERASE"/>
    <property type="match status" value="1"/>
</dbReference>
<protein>
    <submittedName>
        <fullName evidence="2">Glycosyl transferase family 1</fullName>
    </submittedName>
</protein>